<dbReference type="EMBL" id="UZAE01012926">
    <property type="protein sequence ID" value="VDO07411.1"/>
    <property type="molecule type" value="Genomic_DNA"/>
</dbReference>
<comment type="catalytic activity">
    <reaction evidence="8">
        <text>a 1,2-diacyl-sn-glycero-3-phospho-(1D-myo-inositol)(in) = a 1,2-diacyl-sn-glycero-3-phospho-(1D-myo-inositol)(out)</text>
        <dbReference type="Rhea" id="RHEA:38691"/>
        <dbReference type="ChEBI" id="CHEBI:57880"/>
    </reaction>
</comment>
<feature type="transmembrane region" description="Helical" evidence="15">
    <location>
        <begin position="383"/>
        <end position="404"/>
    </location>
</feature>
<organism evidence="18">
    <name type="scientific">Rodentolepis nana</name>
    <name type="common">Dwarf tapeworm</name>
    <name type="synonym">Hymenolepis nana</name>
    <dbReference type="NCBI Taxonomy" id="102285"/>
    <lineage>
        <taxon>Eukaryota</taxon>
        <taxon>Metazoa</taxon>
        <taxon>Spiralia</taxon>
        <taxon>Lophotrochozoa</taxon>
        <taxon>Platyhelminthes</taxon>
        <taxon>Cestoda</taxon>
        <taxon>Eucestoda</taxon>
        <taxon>Cyclophyllidea</taxon>
        <taxon>Hymenolepididae</taxon>
        <taxon>Rodentolepis</taxon>
    </lineage>
</organism>
<dbReference type="AlphaFoldDB" id="A0A0R3TRI7"/>
<gene>
    <name evidence="16" type="ORF">HNAJ_LOCUS10198</name>
</gene>
<evidence type="ECO:0000256" key="15">
    <source>
        <dbReference type="SAM" id="Phobius"/>
    </source>
</evidence>
<evidence type="ECO:0000256" key="4">
    <source>
        <dbReference type="ARBA" id="ARBA00022989"/>
    </source>
</evidence>
<evidence type="ECO:0000256" key="2">
    <source>
        <dbReference type="ARBA" id="ARBA00009310"/>
    </source>
</evidence>
<sequence>MIGRYLDKIVLVVVLGYIFFNIYTFYEVFYPSACTDTKSCISPAFPVDEKLTIEGLVYEKRSDTESFEFTTESFNMDIGLKFETQFKVPPSVFRNGTATLDFVIKSHKKSKIYSNKVAIATHRQPVPKAFNLIATNDNETVRYPLQPTTHWLSHLQVFVLKDAISFPVNGIPPELLPIFHAFKEKSDLIYFPLVYANPQLQPTFYWKELPEEPSEKLNFTLEVVPLSIGKFRLRCILAQAAEQLKSMGVKDKDIEDIQGLFTETNLYLLVTTIVVSAFHLFFDFLAFKNDVQFWRRAENTSGISFRTVIWRCISTSIIFLYLYEEKSSMLVVVPAGISMVIEYWKLCRMAKVTFTFRSGITIGQRNKEEKETDELDANFMRCLLLLMMPLCIGGAIYSLLYMPHKSWRSWILQTAVNGVYAFGFLLMTPQLFINYKLKSVANLPWRALTYKAFNTFIDDFFAFIIKMPTAHRMACFRDDIIFLVYMYQRETLITKLHVSNRVWKGTPKLILGTTNKLPYLVLGGLPLHLFPSQCAQGY</sequence>
<dbReference type="Proteomes" id="UP000278807">
    <property type="component" value="Unassembled WGS sequence"/>
</dbReference>
<dbReference type="InterPro" id="IPR008429">
    <property type="entry name" value="CLPTM1"/>
</dbReference>
<comment type="catalytic activity">
    <reaction evidence="7">
        <text>a 1,2-diacyl-sn-glycero-3-phosphocholine(in) = a 1,2-diacyl-sn-glycero-3-phosphocholine(out)</text>
        <dbReference type="Rhea" id="RHEA:38571"/>
        <dbReference type="ChEBI" id="CHEBI:57643"/>
    </reaction>
</comment>
<evidence type="ECO:0000256" key="9">
    <source>
        <dbReference type="ARBA" id="ARBA00036810"/>
    </source>
</evidence>
<name>A0A0R3TRI7_RODNA</name>
<dbReference type="GO" id="GO:0012505">
    <property type="term" value="C:endomembrane system"/>
    <property type="evidence" value="ECO:0007669"/>
    <property type="project" value="TreeGrafter"/>
</dbReference>
<feature type="transmembrane region" description="Helical" evidence="15">
    <location>
        <begin position="266"/>
        <end position="287"/>
    </location>
</feature>
<evidence type="ECO:0000256" key="14">
    <source>
        <dbReference type="ARBA" id="ARBA00093208"/>
    </source>
</evidence>
<evidence type="ECO:0000256" key="11">
    <source>
        <dbReference type="ARBA" id="ARBA00042320"/>
    </source>
</evidence>
<feature type="transmembrane region" description="Helical" evidence="15">
    <location>
        <begin position="329"/>
        <end position="347"/>
    </location>
</feature>
<comment type="function">
    <text evidence="13">Scramblase that mediates the translocation of glucosaminylphosphatidylinositol (alpha-D-GlcN-(1-6)-(1,2-diacyl-sn-glycero-3-phospho)-1D-myo-inositol, GlcN-PI) across the endoplasmic reticulum (ER) membrane, from the cytosolic leaflet to the luminal leaflet of the ER membrane, where it participates in the biosynthesis of glycosylphosphatidylinositol (GPI). GPI is a lipid glycoconjugate involved in post-translational modification of proteins. Can also translocate 1,2-diacyl-sn-glycero-3-phospho-(1D-myo-inositol) (phosphatidylinositol or PI), as well as several other phospholipids (1,2-diacyl-sn-glycero-3-phosphocholine, 1,2-diacyl-sn-glycero-3-phosphoethanolamine), and N-acetylglucosaminylphosphatidylinositol (GlcNAc-PI) in vitro.</text>
</comment>
<reference evidence="16 17" key="2">
    <citation type="submission" date="2018-11" db="EMBL/GenBank/DDBJ databases">
        <authorList>
            <consortium name="Pathogen Informatics"/>
        </authorList>
    </citation>
    <scope>NUCLEOTIDE SEQUENCE [LARGE SCALE GENOMIC DNA]</scope>
</reference>
<evidence type="ECO:0000256" key="10">
    <source>
        <dbReference type="ARBA" id="ARBA00040905"/>
    </source>
</evidence>
<evidence type="ECO:0000256" key="3">
    <source>
        <dbReference type="ARBA" id="ARBA00022692"/>
    </source>
</evidence>
<comment type="similarity">
    <text evidence="2">Belongs to the CLPTM1 family.</text>
</comment>
<dbReference type="WBParaSite" id="HNAJ_0001020301-mRNA-1">
    <property type="protein sequence ID" value="HNAJ_0001020301-mRNA-1"/>
    <property type="gene ID" value="HNAJ_0001020301"/>
</dbReference>
<evidence type="ECO:0000313" key="16">
    <source>
        <dbReference type="EMBL" id="VDO07411.1"/>
    </source>
</evidence>
<evidence type="ECO:0000256" key="13">
    <source>
        <dbReference type="ARBA" id="ARBA00045827"/>
    </source>
</evidence>
<accession>A0A0R3TRI7</accession>
<proteinExistence type="inferred from homology"/>
<evidence type="ECO:0000256" key="6">
    <source>
        <dbReference type="ARBA" id="ARBA00024615"/>
    </source>
</evidence>
<comment type="catalytic activity">
    <reaction evidence="6">
        <text>a 1,2-diacyl-sn-glycero-3-phosphoethanolamine(in) = a 1,2-diacyl-sn-glycero-3-phosphoethanolamine(out)</text>
        <dbReference type="Rhea" id="RHEA:38895"/>
        <dbReference type="ChEBI" id="CHEBI:64612"/>
    </reaction>
</comment>
<dbReference type="STRING" id="102285.A0A0R3TRI7"/>
<evidence type="ECO:0000313" key="18">
    <source>
        <dbReference type="WBParaSite" id="HNAJ_0001020301-mRNA-1"/>
    </source>
</evidence>
<evidence type="ECO:0000313" key="17">
    <source>
        <dbReference type="Proteomes" id="UP000278807"/>
    </source>
</evidence>
<feature type="transmembrane region" description="Helical" evidence="15">
    <location>
        <begin position="308"/>
        <end position="323"/>
    </location>
</feature>
<keyword evidence="4 15" id="KW-1133">Transmembrane helix</keyword>
<dbReference type="GO" id="GO:0016020">
    <property type="term" value="C:membrane"/>
    <property type="evidence" value="ECO:0007669"/>
    <property type="project" value="UniProtKB-SubCell"/>
</dbReference>
<comment type="catalytic activity">
    <reaction evidence="14">
        <text>a 6-(alpha-D-glucosaminyl)-1-(1,2-diacyl-sn-glycero-3-phospho)-1D-myo-inositol(in) = a 6-(alpha-D-glucosaminyl)-1-(1,2-diacyl-sn-glycero-3-phospho)-1D-myo-inositol(out)</text>
        <dbReference type="Rhea" id="RHEA:71491"/>
        <dbReference type="ChEBI" id="CHEBI:57997"/>
    </reaction>
</comment>
<evidence type="ECO:0000256" key="1">
    <source>
        <dbReference type="ARBA" id="ARBA00004141"/>
    </source>
</evidence>
<evidence type="ECO:0000256" key="5">
    <source>
        <dbReference type="ARBA" id="ARBA00023136"/>
    </source>
</evidence>
<evidence type="ECO:0000256" key="7">
    <source>
        <dbReference type="ARBA" id="ARBA00024631"/>
    </source>
</evidence>
<evidence type="ECO:0000256" key="8">
    <source>
        <dbReference type="ARBA" id="ARBA00035895"/>
    </source>
</evidence>
<feature type="transmembrane region" description="Helical" evidence="15">
    <location>
        <begin position="9"/>
        <end position="26"/>
    </location>
</feature>
<protein>
    <recommendedName>
        <fullName evidence="10">Lipid scramblase CLPTM1L</fullName>
    </recommendedName>
    <alternativeName>
        <fullName evidence="12">Cisplatin resistance-related protein 9</fullName>
    </alternativeName>
    <alternativeName>
        <fullName evidence="11">Cleft lip and palate transmembrane protein 1-like protein</fullName>
    </alternativeName>
</protein>
<comment type="catalytic activity">
    <reaction evidence="9">
        <text>6-(alpha-D-glucosaminyl)-(1-octadecanoyl,2-(9Z)-octadecenoyl-sn-glycero-3-phospho)-1D-myo-inositol(in) = 6-(alpha-D-glucosaminyl)-(1-octadecanoyl,2-(9Z)-octadecenoyl-sn-glycero-3-phospho)-1D-myo-inositol(out)</text>
        <dbReference type="Rhea" id="RHEA:71495"/>
        <dbReference type="ChEBI" id="CHEBI:190691"/>
    </reaction>
</comment>
<keyword evidence="3 15" id="KW-0812">Transmembrane</keyword>
<dbReference type="PANTHER" id="PTHR21347">
    <property type="entry name" value="CLEFT LIP AND PALATE ASSOCIATED TRANSMEMBRANE PROTEIN-RELATED"/>
    <property type="match status" value="1"/>
</dbReference>
<evidence type="ECO:0000256" key="12">
    <source>
        <dbReference type="ARBA" id="ARBA00043155"/>
    </source>
</evidence>
<dbReference type="OrthoDB" id="378564at2759"/>
<keyword evidence="17" id="KW-1185">Reference proteome</keyword>
<dbReference type="Pfam" id="PF05602">
    <property type="entry name" value="CLPTM1"/>
    <property type="match status" value="1"/>
</dbReference>
<keyword evidence="5 15" id="KW-0472">Membrane</keyword>
<dbReference type="PANTHER" id="PTHR21347:SF0">
    <property type="entry name" value="LIPID SCRAMBLASE CLPTM1L"/>
    <property type="match status" value="1"/>
</dbReference>
<comment type="subcellular location">
    <subcellularLocation>
        <location evidence="1">Membrane</location>
        <topology evidence="1">Multi-pass membrane protein</topology>
    </subcellularLocation>
</comment>
<feature type="transmembrane region" description="Helical" evidence="15">
    <location>
        <begin position="410"/>
        <end position="428"/>
    </location>
</feature>
<reference evidence="18" key="1">
    <citation type="submission" date="2017-02" db="UniProtKB">
        <authorList>
            <consortium name="WormBaseParasite"/>
        </authorList>
    </citation>
    <scope>IDENTIFICATION</scope>
</reference>